<evidence type="ECO:0000256" key="2">
    <source>
        <dbReference type="ARBA" id="ARBA00005040"/>
    </source>
</evidence>
<comment type="caution">
    <text evidence="13">The sequence shown here is derived from an EMBL/GenBank/DDBJ whole genome shotgun (WGS) entry which is preliminary data.</text>
</comment>
<name>A0A432YU28_9GAMM</name>
<comment type="pathway">
    <text evidence="2 10">Amino-acid biosynthesis; L-arginine biosynthesis [regulation].</text>
</comment>
<evidence type="ECO:0000256" key="10">
    <source>
        <dbReference type="HAMAP-Rule" id="MF_00173"/>
    </source>
</evidence>
<dbReference type="Gene3D" id="3.30.1360.40">
    <property type="match status" value="1"/>
</dbReference>
<dbReference type="EMBL" id="PIQA01000003">
    <property type="protein sequence ID" value="RUO66833.1"/>
    <property type="molecule type" value="Genomic_DNA"/>
</dbReference>
<dbReference type="GO" id="GO:0051259">
    <property type="term" value="P:protein complex oligomerization"/>
    <property type="evidence" value="ECO:0007669"/>
    <property type="project" value="InterPro"/>
</dbReference>
<comment type="function">
    <text evidence="10">Regulates arginine biosynthesis genes.</text>
</comment>
<feature type="domain" description="Arginine repressor C-terminal" evidence="12">
    <location>
        <begin position="78"/>
        <end position="144"/>
    </location>
</feature>
<dbReference type="SUPFAM" id="SSF46785">
    <property type="entry name" value="Winged helix' DNA-binding domain"/>
    <property type="match status" value="1"/>
</dbReference>
<dbReference type="Pfam" id="PF01316">
    <property type="entry name" value="Arg_repressor"/>
    <property type="match status" value="1"/>
</dbReference>
<keyword evidence="7 10" id="KW-0805">Transcription regulation</keyword>
<dbReference type="Gene3D" id="1.10.10.10">
    <property type="entry name" value="Winged helix-like DNA-binding domain superfamily/Winged helix DNA-binding domain"/>
    <property type="match status" value="1"/>
</dbReference>
<dbReference type="RefSeq" id="WP_058575979.1">
    <property type="nucleotide sequence ID" value="NZ_JBHUMT010000013.1"/>
</dbReference>
<evidence type="ECO:0000256" key="9">
    <source>
        <dbReference type="ARBA" id="ARBA00023163"/>
    </source>
</evidence>
<feature type="domain" description="Arginine repressor DNA-binding" evidence="11">
    <location>
        <begin position="1"/>
        <end position="69"/>
    </location>
</feature>
<evidence type="ECO:0000256" key="4">
    <source>
        <dbReference type="ARBA" id="ARBA00021148"/>
    </source>
</evidence>
<dbReference type="Proteomes" id="UP000288361">
    <property type="component" value="Unassembled WGS sequence"/>
</dbReference>
<dbReference type="PANTHER" id="PTHR34471:SF1">
    <property type="entry name" value="ARGININE REPRESSOR"/>
    <property type="match status" value="1"/>
</dbReference>
<protein>
    <recommendedName>
        <fullName evidence="4 10">Arginine repressor</fullName>
    </recommendedName>
</protein>
<dbReference type="InterPro" id="IPR020900">
    <property type="entry name" value="Arg_repress_DNA-bd"/>
</dbReference>
<dbReference type="PANTHER" id="PTHR34471">
    <property type="entry name" value="ARGININE REPRESSOR"/>
    <property type="match status" value="1"/>
</dbReference>
<keyword evidence="8 10" id="KW-0238">DNA-binding</keyword>
<dbReference type="InterPro" id="IPR020899">
    <property type="entry name" value="Arg_repress_C"/>
</dbReference>
<dbReference type="InterPro" id="IPR036251">
    <property type="entry name" value="Arg_repress_C_sf"/>
</dbReference>
<keyword evidence="10" id="KW-0028">Amino-acid biosynthesis</keyword>
<evidence type="ECO:0000256" key="3">
    <source>
        <dbReference type="ARBA" id="ARBA00008316"/>
    </source>
</evidence>
<dbReference type="InterPro" id="IPR001669">
    <property type="entry name" value="Arg_repress"/>
</dbReference>
<dbReference type="NCBIfam" id="NF003457">
    <property type="entry name" value="PRK05066.1"/>
    <property type="match status" value="1"/>
</dbReference>
<dbReference type="InterPro" id="IPR036390">
    <property type="entry name" value="WH_DNA-bd_sf"/>
</dbReference>
<dbReference type="GO" id="GO:0034618">
    <property type="term" value="F:arginine binding"/>
    <property type="evidence" value="ECO:0007669"/>
    <property type="project" value="InterPro"/>
</dbReference>
<keyword evidence="10" id="KW-0678">Repressor</keyword>
<keyword evidence="5 10" id="KW-0963">Cytoplasm</keyword>
<dbReference type="Pfam" id="PF02863">
    <property type="entry name" value="Arg_repressor_C"/>
    <property type="match status" value="1"/>
</dbReference>
<dbReference type="PRINTS" id="PR01467">
    <property type="entry name" value="ARGREPRESSOR"/>
</dbReference>
<reference evidence="13 14" key="1">
    <citation type="journal article" date="2011" name="Front. Microbiol.">
        <title>Genomic signatures of strain selection and enhancement in Bacillus atrophaeus var. globigii, a historical biowarfare simulant.</title>
        <authorList>
            <person name="Gibbons H.S."/>
            <person name="Broomall S.M."/>
            <person name="McNew L.A."/>
            <person name="Daligault H."/>
            <person name="Chapman C."/>
            <person name="Bruce D."/>
            <person name="Karavis M."/>
            <person name="Krepps M."/>
            <person name="McGregor P.A."/>
            <person name="Hong C."/>
            <person name="Park K.H."/>
            <person name="Akmal A."/>
            <person name="Feldman A."/>
            <person name="Lin J.S."/>
            <person name="Chang W.E."/>
            <person name="Higgs B.W."/>
            <person name="Demirev P."/>
            <person name="Lindquist J."/>
            <person name="Liem A."/>
            <person name="Fochler E."/>
            <person name="Read T.D."/>
            <person name="Tapia R."/>
            <person name="Johnson S."/>
            <person name="Bishop-Lilly K.A."/>
            <person name="Detter C."/>
            <person name="Han C."/>
            <person name="Sozhamannan S."/>
            <person name="Rosenzweig C.N."/>
            <person name="Skowronski E.W."/>
        </authorList>
    </citation>
    <scope>NUCLEOTIDE SEQUENCE [LARGE SCALE GENOMIC DNA]</scope>
    <source>
        <strain evidence="13 14">TPS4-2</strain>
    </source>
</reference>
<comment type="similarity">
    <text evidence="3 10">Belongs to the ArgR family.</text>
</comment>
<evidence type="ECO:0000256" key="8">
    <source>
        <dbReference type="ARBA" id="ARBA00023125"/>
    </source>
</evidence>
<keyword evidence="9 10" id="KW-0804">Transcription</keyword>
<proteinExistence type="inferred from homology"/>
<dbReference type="AlphaFoldDB" id="A0A432YU28"/>
<dbReference type="GO" id="GO:0005737">
    <property type="term" value="C:cytoplasm"/>
    <property type="evidence" value="ECO:0007669"/>
    <property type="project" value="UniProtKB-SubCell"/>
</dbReference>
<dbReference type="NCBIfam" id="TIGR01529">
    <property type="entry name" value="argR_whole"/>
    <property type="match status" value="1"/>
</dbReference>
<evidence type="ECO:0000256" key="6">
    <source>
        <dbReference type="ARBA" id="ARBA00022571"/>
    </source>
</evidence>
<evidence type="ECO:0000259" key="12">
    <source>
        <dbReference type="Pfam" id="PF02863"/>
    </source>
</evidence>
<accession>A0A432YU28</accession>
<evidence type="ECO:0000256" key="5">
    <source>
        <dbReference type="ARBA" id="ARBA00022490"/>
    </source>
</evidence>
<dbReference type="GO" id="GO:0006526">
    <property type="term" value="P:L-arginine biosynthetic process"/>
    <property type="evidence" value="ECO:0007669"/>
    <property type="project" value="UniProtKB-UniPathway"/>
</dbReference>
<evidence type="ECO:0000256" key="7">
    <source>
        <dbReference type="ARBA" id="ARBA00023015"/>
    </source>
</evidence>
<organism evidence="13 14">
    <name type="scientific">Idiomarina piscisalsi</name>
    <dbReference type="NCBI Taxonomy" id="1096243"/>
    <lineage>
        <taxon>Bacteria</taxon>
        <taxon>Pseudomonadati</taxon>
        <taxon>Pseudomonadota</taxon>
        <taxon>Gammaproteobacteria</taxon>
        <taxon>Alteromonadales</taxon>
        <taxon>Idiomarinaceae</taxon>
        <taxon>Idiomarina</taxon>
    </lineage>
</organism>
<dbReference type="UniPathway" id="UPA00068"/>
<sequence>MVKDQLIDAFKTLLREERYGSQGEIVNVLKEQGFENISQSKVSRMLSKYGAVRTRNAKQEMVYCLPPDLAVPSTKAPLSQLVLDIQHNDVMVIIRTSPGAAQLIARLLDSVGKKEGVLGTIAGDDTIFIAPVKVQDIDFTLRKVKELFANQSVLPSS</sequence>
<dbReference type="SUPFAM" id="SSF55252">
    <property type="entry name" value="C-terminal domain of arginine repressor"/>
    <property type="match status" value="1"/>
</dbReference>
<gene>
    <name evidence="10" type="primary">argR</name>
    <name evidence="13" type="ORF">CWI73_06025</name>
</gene>
<evidence type="ECO:0000313" key="14">
    <source>
        <dbReference type="Proteomes" id="UP000288361"/>
    </source>
</evidence>
<evidence type="ECO:0000313" key="13">
    <source>
        <dbReference type="EMBL" id="RUO66833.1"/>
    </source>
</evidence>
<dbReference type="InterPro" id="IPR036388">
    <property type="entry name" value="WH-like_DNA-bd_sf"/>
</dbReference>
<dbReference type="HAMAP" id="MF_00173">
    <property type="entry name" value="Arg_repressor"/>
    <property type="match status" value="1"/>
</dbReference>
<keyword evidence="6 10" id="KW-0055">Arginine biosynthesis</keyword>
<dbReference type="GO" id="GO:0003677">
    <property type="term" value="F:DNA binding"/>
    <property type="evidence" value="ECO:0007669"/>
    <property type="project" value="UniProtKB-KW"/>
</dbReference>
<evidence type="ECO:0000256" key="1">
    <source>
        <dbReference type="ARBA" id="ARBA00004496"/>
    </source>
</evidence>
<comment type="subcellular location">
    <subcellularLocation>
        <location evidence="1 10">Cytoplasm</location>
    </subcellularLocation>
</comment>
<dbReference type="GO" id="GO:1900079">
    <property type="term" value="P:regulation of arginine biosynthetic process"/>
    <property type="evidence" value="ECO:0007669"/>
    <property type="project" value="UniProtKB-UniRule"/>
</dbReference>
<dbReference type="GO" id="GO:0003700">
    <property type="term" value="F:DNA-binding transcription factor activity"/>
    <property type="evidence" value="ECO:0007669"/>
    <property type="project" value="UniProtKB-UniRule"/>
</dbReference>
<evidence type="ECO:0000259" key="11">
    <source>
        <dbReference type="Pfam" id="PF01316"/>
    </source>
</evidence>